<dbReference type="Proteomes" id="UP000029981">
    <property type="component" value="Chromosome 5"/>
</dbReference>
<reference evidence="2 3" key="3">
    <citation type="journal article" date="2010" name="BMC Genomics">
        <title>Transcriptome sequencing and comparative analysis of cucumber flowers with different sex types.</title>
        <authorList>
            <person name="Guo S."/>
            <person name="Zheng Y."/>
            <person name="Joung J.G."/>
            <person name="Liu S."/>
            <person name="Zhang Z."/>
            <person name="Crasta O.R."/>
            <person name="Sobral B.W."/>
            <person name="Xu Y."/>
            <person name="Huang S."/>
            <person name="Fei Z."/>
        </authorList>
    </citation>
    <scope>NUCLEOTIDE SEQUENCE [LARGE SCALE GENOMIC DNA]</scope>
    <source>
        <strain evidence="3">cv. 9930</strain>
    </source>
</reference>
<dbReference type="PANTHER" id="PTHR47303">
    <property type="match status" value="1"/>
</dbReference>
<dbReference type="Pfam" id="PF12796">
    <property type="entry name" value="Ank_2"/>
    <property type="match status" value="1"/>
</dbReference>
<evidence type="ECO:0000256" key="1">
    <source>
        <dbReference type="SAM" id="MobiDB-lite"/>
    </source>
</evidence>
<dbReference type="InterPro" id="IPR036770">
    <property type="entry name" value="Ankyrin_rpt-contain_sf"/>
</dbReference>
<feature type="region of interest" description="Disordered" evidence="1">
    <location>
        <begin position="1"/>
        <end position="21"/>
    </location>
</feature>
<feature type="compositionally biased region" description="Polar residues" evidence="1">
    <location>
        <begin position="1"/>
        <end position="10"/>
    </location>
</feature>
<accession>A0A0A0KNG9</accession>
<protein>
    <submittedName>
        <fullName evidence="2">Uncharacterized protein</fullName>
    </submittedName>
</protein>
<sequence>MKPTQQQHTKPTPHPIPPNSSKVIHFVPQREFFFENVEEKINLYQSALEGNWETAEYILMKKRSLLSASITRDKERALHIAAGAKHTDFVKNLVKQMNKEEIALKNRHGNTALCFAAASGVVKIAELMVNKNKDLPLIRGFGDVTPLFMAVSYKCKPMALYLLSVTQLIHLTSQEQIELLIATIYSDFFGSGEDSSIIPIGGQM</sequence>
<dbReference type="SUPFAM" id="SSF48403">
    <property type="entry name" value="Ankyrin repeat"/>
    <property type="match status" value="1"/>
</dbReference>
<reference evidence="2 3" key="2">
    <citation type="journal article" date="2009" name="PLoS ONE">
        <title>An integrated genetic and cytogenetic map of the cucumber genome.</title>
        <authorList>
            <person name="Ren Y."/>
            <person name="Zhang Z."/>
            <person name="Liu J."/>
            <person name="Staub J.E."/>
            <person name="Han Y."/>
            <person name="Cheng Z."/>
            <person name="Li X."/>
            <person name="Lu J."/>
            <person name="Miao H."/>
            <person name="Kang H."/>
            <person name="Xie B."/>
            <person name="Gu X."/>
            <person name="Wang X."/>
            <person name="Du Y."/>
            <person name="Jin W."/>
            <person name="Huang S."/>
        </authorList>
    </citation>
    <scope>NUCLEOTIDE SEQUENCE [LARGE SCALE GENOMIC DNA]</scope>
    <source>
        <strain evidence="3">cv. 9930</strain>
    </source>
</reference>
<evidence type="ECO:0000313" key="3">
    <source>
        <dbReference type="Proteomes" id="UP000029981"/>
    </source>
</evidence>
<keyword evidence="3" id="KW-1185">Reference proteome</keyword>
<dbReference type="AlphaFoldDB" id="A0A0A0KNG9"/>
<name>A0A0A0KNG9_CUCSA</name>
<evidence type="ECO:0000313" key="2">
    <source>
        <dbReference type="EMBL" id="KGN50434.1"/>
    </source>
</evidence>
<dbReference type="EMBL" id="CM002926">
    <property type="protein sequence ID" value="KGN50434.1"/>
    <property type="molecule type" value="Genomic_DNA"/>
</dbReference>
<dbReference type="STRING" id="3659.A0A0A0KNG9"/>
<reference evidence="2 3" key="1">
    <citation type="journal article" date="2009" name="Nat. Genet.">
        <title>The genome of the cucumber, Cucumis sativus L.</title>
        <authorList>
            <person name="Huang S."/>
            <person name="Li R."/>
            <person name="Zhang Z."/>
            <person name="Li L."/>
            <person name="Gu X."/>
            <person name="Fan W."/>
            <person name="Lucas W.J."/>
            <person name="Wang X."/>
            <person name="Xie B."/>
            <person name="Ni P."/>
            <person name="Ren Y."/>
            <person name="Zhu H."/>
            <person name="Li J."/>
            <person name="Lin K."/>
            <person name="Jin W."/>
            <person name="Fei Z."/>
            <person name="Li G."/>
            <person name="Staub J."/>
            <person name="Kilian A."/>
            <person name="van der Vossen E.A."/>
            <person name="Wu Y."/>
            <person name="Guo J."/>
            <person name="He J."/>
            <person name="Jia Z."/>
            <person name="Ren Y."/>
            <person name="Tian G."/>
            <person name="Lu Y."/>
            <person name="Ruan J."/>
            <person name="Qian W."/>
            <person name="Wang M."/>
            <person name="Huang Q."/>
            <person name="Li B."/>
            <person name="Xuan Z."/>
            <person name="Cao J."/>
            <person name="Asan"/>
            <person name="Wu Z."/>
            <person name="Zhang J."/>
            <person name="Cai Q."/>
            <person name="Bai Y."/>
            <person name="Zhao B."/>
            <person name="Han Y."/>
            <person name="Li Y."/>
            <person name="Li X."/>
            <person name="Wang S."/>
            <person name="Shi Q."/>
            <person name="Liu S."/>
            <person name="Cho W.K."/>
            <person name="Kim J.Y."/>
            <person name="Xu Y."/>
            <person name="Heller-Uszynska K."/>
            <person name="Miao H."/>
            <person name="Cheng Z."/>
            <person name="Zhang S."/>
            <person name="Wu J."/>
            <person name="Yang Y."/>
            <person name="Kang H."/>
            <person name="Li M."/>
            <person name="Liang H."/>
            <person name="Ren X."/>
            <person name="Shi Z."/>
            <person name="Wen M."/>
            <person name="Jian M."/>
            <person name="Yang H."/>
            <person name="Zhang G."/>
            <person name="Yang Z."/>
            <person name="Chen R."/>
            <person name="Liu S."/>
            <person name="Li J."/>
            <person name="Ma L."/>
            <person name="Liu H."/>
            <person name="Zhou Y."/>
            <person name="Zhao J."/>
            <person name="Fang X."/>
            <person name="Li G."/>
            <person name="Fang L."/>
            <person name="Li Y."/>
            <person name="Liu D."/>
            <person name="Zheng H."/>
            <person name="Zhang Y."/>
            <person name="Qin N."/>
            <person name="Li Z."/>
            <person name="Yang G."/>
            <person name="Yang S."/>
            <person name="Bolund L."/>
            <person name="Kristiansen K."/>
            <person name="Zheng H."/>
            <person name="Li S."/>
            <person name="Zhang X."/>
            <person name="Yang H."/>
            <person name="Wang J."/>
            <person name="Sun R."/>
            <person name="Zhang B."/>
            <person name="Jiang S."/>
            <person name="Wang J."/>
            <person name="Du Y."/>
            <person name="Li S."/>
        </authorList>
    </citation>
    <scope>NUCLEOTIDE SEQUENCE [LARGE SCALE GENOMIC DNA]</scope>
    <source>
        <strain evidence="3">cv. 9930</strain>
    </source>
</reference>
<dbReference type="SMART" id="SM00248">
    <property type="entry name" value="ANK"/>
    <property type="match status" value="3"/>
</dbReference>
<proteinExistence type="predicted"/>
<dbReference type="Gene3D" id="1.25.40.20">
    <property type="entry name" value="Ankyrin repeat-containing domain"/>
    <property type="match status" value="1"/>
</dbReference>
<reference evidence="2 3" key="4">
    <citation type="journal article" date="2011" name="BMC Genomics">
        <title>RNA-Seq improves annotation of protein-coding genes in the cucumber genome.</title>
        <authorList>
            <person name="Li Z."/>
            <person name="Zhang Z."/>
            <person name="Yan P."/>
            <person name="Huang S."/>
            <person name="Fei Z."/>
            <person name="Lin K."/>
        </authorList>
    </citation>
    <scope>NUCLEOTIDE SEQUENCE [LARGE SCALE GENOMIC DNA]</scope>
    <source>
        <strain evidence="3">cv. 9930</strain>
    </source>
</reference>
<dbReference type="PANTHER" id="PTHR47303:SF1">
    <property type="entry name" value="NF-KAPPA-B INHIBITOR BETA"/>
    <property type="match status" value="1"/>
</dbReference>
<organism evidence="2 3">
    <name type="scientific">Cucumis sativus</name>
    <name type="common">Cucumber</name>
    <dbReference type="NCBI Taxonomy" id="3659"/>
    <lineage>
        <taxon>Eukaryota</taxon>
        <taxon>Viridiplantae</taxon>
        <taxon>Streptophyta</taxon>
        <taxon>Embryophyta</taxon>
        <taxon>Tracheophyta</taxon>
        <taxon>Spermatophyta</taxon>
        <taxon>Magnoliopsida</taxon>
        <taxon>eudicotyledons</taxon>
        <taxon>Gunneridae</taxon>
        <taxon>Pentapetalae</taxon>
        <taxon>rosids</taxon>
        <taxon>fabids</taxon>
        <taxon>Cucurbitales</taxon>
        <taxon>Cucurbitaceae</taxon>
        <taxon>Benincaseae</taxon>
        <taxon>Cucumis</taxon>
    </lineage>
</organism>
<gene>
    <name evidence="2" type="ORF">Csa_5G174600</name>
</gene>
<dbReference type="Gramene" id="KGN50434">
    <property type="protein sequence ID" value="KGN50434"/>
    <property type="gene ID" value="Csa_5G174600"/>
</dbReference>
<dbReference type="InterPro" id="IPR002110">
    <property type="entry name" value="Ankyrin_rpt"/>
</dbReference>